<keyword evidence="9" id="KW-0393">Immunoglobulin domain</keyword>
<sequence>MRDRNVIRGRKQTGHYFACKNHFSSILGSSILFRKPIEADSCFISVRIVIKTTFTERCNQINYIAFNYSRTREQDCHVCHFPSQRVLLNTGNHLLRFLTFCQKNITSDKEYEVEFDGDELFYVDPMTYRVETCQYNIPHCIVALWEKIWGVPNTLICQVINFHSTPVDVTWTINEQPVGERTISQTQYYSNEDFSFRIFSYLSITPQEGDIYSCSVGHISLQEPFTRNWGESLLLFLHYMSVCVGSVTLGVVGVATGVWFIKKAKRSGWALRT</sequence>
<dbReference type="InterPro" id="IPR014745">
    <property type="entry name" value="MHC_II_a/b_N"/>
</dbReference>
<organism evidence="12 13">
    <name type="scientific">Oncorhynchus tshawytscha</name>
    <name type="common">Chinook salmon</name>
    <name type="synonym">Salmo tshawytscha</name>
    <dbReference type="NCBI Taxonomy" id="74940"/>
    <lineage>
        <taxon>Eukaryota</taxon>
        <taxon>Metazoa</taxon>
        <taxon>Chordata</taxon>
        <taxon>Craniata</taxon>
        <taxon>Vertebrata</taxon>
        <taxon>Euteleostomi</taxon>
        <taxon>Actinopterygii</taxon>
        <taxon>Neopterygii</taxon>
        <taxon>Teleostei</taxon>
        <taxon>Protacanthopterygii</taxon>
        <taxon>Salmoniformes</taxon>
        <taxon>Salmonidae</taxon>
        <taxon>Salmoninae</taxon>
        <taxon>Oncorhynchus</taxon>
    </lineage>
</organism>
<evidence type="ECO:0000256" key="2">
    <source>
        <dbReference type="ARBA" id="ARBA00007394"/>
    </source>
</evidence>
<dbReference type="InterPro" id="IPR003597">
    <property type="entry name" value="Ig_C1-set"/>
</dbReference>
<dbReference type="Proteomes" id="UP000694402">
    <property type="component" value="Unassembled WGS sequence"/>
</dbReference>
<keyword evidence="6" id="KW-1064">Adaptive immunity</keyword>
<evidence type="ECO:0000313" key="13">
    <source>
        <dbReference type="Proteomes" id="UP000694402"/>
    </source>
</evidence>
<feature type="transmembrane region" description="Helical" evidence="10">
    <location>
        <begin position="236"/>
        <end position="261"/>
    </location>
</feature>
<dbReference type="PANTHER" id="PTHR19944">
    <property type="entry name" value="MHC CLASS II-RELATED"/>
    <property type="match status" value="1"/>
</dbReference>
<dbReference type="Ensembl" id="ENSOTST00005038591.2">
    <property type="protein sequence ID" value="ENSOTSP00005035548.1"/>
    <property type="gene ID" value="ENSOTSG00005016746.2"/>
</dbReference>
<dbReference type="Pfam" id="PF00993">
    <property type="entry name" value="MHC_II_alpha"/>
    <property type="match status" value="1"/>
</dbReference>
<evidence type="ECO:0000256" key="8">
    <source>
        <dbReference type="ARBA" id="ARBA00023182"/>
    </source>
</evidence>
<dbReference type="PANTHER" id="PTHR19944:SF86">
    <property type="entry name" value="HLA CLASS II HISTOCOMPATIBILITY ANTIGEN, DR ALPHA CHAIN"/>
    <property type="match status" value="1"/>
</dbReference>
<dbReference type="Pfam" id="PF07654">
    <property type="entry name" value="C1-set"/>
    <property type="match status" value="1"/>
</dbReference>
<dbReference type="GO" id="GO:0042613">
    <property type="term" value="C:MHC class II protein complex"/>
    <property type="evidence" value="ECO:0007669"/>
    <property type="project" value="UniProtKB-KW"/>
</dbReference>
<comment type="similarity">
    <text evidence="2">Belongs to the MHC class II family.</text>
</comment>
<proteinExistence type="inferred from homology"/>
<dbReference type="Gene3D" id="3.10.320.10">
    <property type="entry name" value="Class II Histocompatibility Antigen, M Beta Chain, Chain B, domain 1"/>
    <property type="match status" value="1"/>
</dbReference>
<reference evidence="12" key="2">
    <citation type="submission" date="2025-09" db="UniProtKB">
        <authorList>
            <consortium name="Ensembl"/>
        </authorList>
    </citation>
    <scope>IDENTIFICATION</scope>
</reference>
<dbReference type="PROSITE" id="PS50835">
    <property type="entry name" value="IG_LIKE"/>
    <property type="match status" value="1"/>
</dbReference>
<dbReference type="InterPro" id="IPR013783">
    <property type="entry name" value="Ig-like_fold"/>
</dbReference>
<evidence type="ECO:0000256" key="6">
    <source>
        <dbReference type="ARBA" id="ARBA00023130"/>
    </source>
</evidence>
<evidence type="ECO:0000256" key="10">
    <source>
        <dbReference type="SAM" id="Phobius"/>
    </source>
</evidence>
<dbReference type="GO" id="GO:0002504">
    <property type="term" value="P:antigen processing and presentation of peptide or polysaccharide antigen via MHC class II"/>
    <property type="evidence" value="ECO:0007669"/>
    <property type="project" value="UniProtKB-KW"/>
</dbReference>
<dbReference type="InterPro" id="IPR007110">
    <property type="entry name" value="Ig-like_dom"/>
</dbReference>
<keyword evidence="7 10" id="KW-0472">Membrane</keyword>
<dbReference type="PROSITE" id="PS00290">
    <property type="entry name" value="IG_MHC"/>
    <property type="match status" value="1"/>
</dbReference>
<dbReference type="GO" id="GO:0002250">
    <property type="term" value="P:adaptive immune response"/>
    <property type="evidence" value="ECO:0007669"/>
    <property type="project" value="UniProtKB-KW"/>
</dbReference>
<dbReference type="SMART" id="SM00407">
    <property type="entry name" value="IGc1"/>
    <property type="match status" value="1"/>
</dbReference>
<keyword evidence="6" id="KW-0391">Immunity</keyword>
<keyword evidence="13" id="KW-1185">Reference proteome</keyword>
<dbReference type="GeneTree" id="ENSGT00940000161847"/>
<name>A0A8C8FLT2_ONCTS</name>
<protein>
    <recommendedName>
        <fullName evidence="11">Ig-like domain-containing protein</fullName>
    </recommendedName>
</protein>
<evidence type="ECO:0000256" key="7">
    <source>
        <dbReference type="ARBA" id="ARBA00023136"/>
    </source>
</evidence>
<dbReference type="InterPro" id="IPR003006">
    <property type="entry name" value="Ig/MHC_CS"/>
</dbReference>
<keyword evidence="5 10" id="KW-1133">Transmembrane helix</keyword>
<evidence type="ECO:0000256" key="5">
    <source>
        <dbReference type="ARBA" id="ARBA00022989"/>
    </source>
</evidence>
<evidence type="ECO:0000313" key="12">
    <source>
        <dbReference type="Ensembl" id="ENSOTSP00005035548.1"/>
    </source>
</evidence>
<dbReference type="Gene3D" id="2.60.40.10">
    <property type="entry name" value="Immunoglobulins"/>
    <property type="match status" value="1"/>
</dbReference>
<dbReference type="AlphaFoldDB" id="A0A8C8FLT2"/>
<feature type="domain" description="Ig-like" evidence="11">
    <location>
        <begin position="125"/>
        <end position="226"/>
    </location>
</feature>
<accession>A0A8C8FLT2</accession>
<dbReference type="SUPFAM" id="SSF48726">
    <property type="entry name" value="Immunoglobulin"/>
    <property type="match status" value="1"/>
</dbReference>
<dbReference type="InterPro" id="IPR036179">
    <property type="entry name" value="Ig-like_dom_sf"/>
</dbReference>
<evidence type="ECO:0000256" key="4">
    <source>
        <dbReference type="ARBA" id="ARBA00022729"/>
    </source>
</evidence>
<keyword evidence="4" id="KW-0732">Signal</keyword>
<dbReference type="InterPro" id="IPR001003">
    <property type="entry name" value="MHC_II_a_N"/>
</dbReference>
<keyword evidence="8" id="KW-0491">MHC II</keyword>
<keyword evidence="3 10" id="KW-0812">Transmembrane</keyword>
<reference evidence="12" key="1">
    <citation type="submission" date="2025-08" db="UniProtKB">
        <authorList>
            <consortium name="Ensembl"/>
        </authorList>
    </citation>
    <scope>IDENTIFICATION</scope>
</reference>
<evidence type="ECO:0000256" key="1">
    <source>
        <dbReference type="ARBA" id="ARBA00004479"/>
    </source>
</evidence>
<evidence type="ECO:0000256" key="9">
    <source>
        <dbReference type="ARBA" id="ARBA00023319"/>
    </source>
</evidence>
<comment type="subcellular location">
    <subcellularLocation>
        <location evidence="1">Membrane</location>
        <topology evidence="1">Single-pass type I membrane protein</topology>
    </subcellularLocation>
</comment>
<dbReference type="InterPro" id="IPR050160">
    <property type="entry name" value="MHC/Immunoglobulin"/>
</dbReference>
<evidence type="ECO:0000259" key="11">
    <source>
        <dbReference type="PROSITE" id="PS50835"/>
    </source>
</evidence>
<evidence type="ECO:0000256" key="3">
    <source>
        <dbReference type="ARBA" id="ARBA00022692"/>
    </source>
</evidence>